<dbReference type="CDD" id="cd00051">
    <property type="entry name" value="EFh"/>
    <property type="match status" value="2"/>
</dbReference>
<dbReference type="OrthoDB" id="26525at2759"/>
<organism evidence="6 7">
    <name type="scientific">Tetracentron sinense</name>
    <name type="common">Spur-leaf</name>
    <dbReference type="NCBI Taxonomy" id="13715"/>
    <lineage>
        <taxon>Eukaryota</taxon>
        <taxon>Viridiplantae</taxon>
        <taxon>Streptophyta</taxon>
        <taxon>Embryophyta</taxon>
        <taxon>Tracheophyta</taxon>
        <taxon>Spermatophyta</taxon>
        <taxon>Magnoliopsida</taxon>
        <taxon>Trochodendrales</taxon>
        <taxon>Trochodendraceae</taxon>
        <taxon>Tetracentron</taxon>
    </lineage>
</organism>
<sequence length="286" mass="30605">MKMIIKINPKNLFRSKKTPSVSKSNPASFSSGKSSSSSSSSSSSTNHKGGGDSGGPVTPTSVLPSQSNDHEISSSSDWSDSSADVNLELVQAFKLIDKDGDGKITRFELQTFLSRIGASEEELLMMLTEVDPAGRGCISLEEFGAIGSAFGPACGSELCEVFSFFDADGDGKISADELLGVFGVIGDDGCTLEDCRRMIGDIDTDGDGFVCFEDFSRESELPELPTSIDSTEMDDSTATSTTSIDEADTELQSRTLKGRRRPDIAHLSMFIRASKPDLSTPRKRMN</sequence>
<keyword evidence="3" id="KW-0106">Calcium</keyword>
<evidence type="ECO:0000259" key="5">
    <source>
        <dbReference type="PROSITE" id="PS50222"/>
    </source>
</evidence>
<feature type="region of interest" description="Disordered" evidence="4">
    <location>
        <begin position="1"/>
        <end position="80"/>
    </location>
</feature>
<dbReference type="FunFam" id="1.10.238.10:FF:000003">
    <property type="entry name" value="Calmodulin A"/>
    <property type="match status" value="1"/>
</dbReference>
<dbReference type="InterPro" id="IPR018247">
    <property type="entry name" value="EF_Hand_1_Ca_BS"/>
</dbReference>
<feature type="domain" description="EF-hand" evidence="5">
    <location>
        <begin position="84"/>
        <end position="119"/>
    </location>
</feature>
<dbReference type="SUPFAM" id="SSF47473">
    <property type="entry name" value="EF-hand"/>
    <property type="match status" value="1"/>
</dbReference>
<keyword evidence="2" id="KW-0677">Repeat</keyword>
<dbReference type="PANTHER" id="PTHR10891">
    <property type="entry name" value="EF-HAND CALCIUM-BINDING DOMAIN CONTAINING PROTEIN"/>
    <property type="match status" value="1"/>
</dbReference>
<reference evidence="6 7" key="1">
    <citation type="submission" date="2020-04" db="EMBL/GenBank/DDBJ databases">
        <title>Plant Genome Project.</title>
        <authorList>
            <person name="Zhang R.-G."/>
        </authorList>
    </citation>
    <scope>NUCLEOTIDE SEQUENCE [LARGE SCALE GENOMIC DNA]</scope>
    <source>
        <strain evidence="6">YNK0</strain>
        <tissue evidence="6">Leaf</tissue>
    </source>
</reference>
<evidence type="ECO:0000256" key="3">
    <source>
        <dbReference type="ARBA" id="ARBA00022837"/>
    </source>
</evidence>
<evidence type="ECO:0000313" key="6">
    <source>
        <dbReference type="EMBL" id="KAF8398293.1"/>
    </source>
</evidence>
<feature type="domain" description="EF-hand" evidence="5">
    <location>
        <begin position="153"/>
        <end position="188"/>
    </location>
</feature>
<evidence type="ECO:0000313" key="7">
    <source>
        <dbReference type="Proteomes" id="UP000655225"/>
    </source>
</evidence>
<dbReference type="GO" id="GO:0005509">
    <property type="term" value="F:calcium ion binding"/>
    <property type="evidence" value="ECO:0007669"/>
    <property type="project" value="InterPro"/>
</dbReference>
<dbReference type="EMBL" id="JABCRI010000011">
    <property type="protein sequence ID" value="KAF8398293.1"/>
    <property type="molecule type" value="Genomic_DNA"/>
</dbReference>
<dbReference type="PROSITE" id="PS00018">
    <property type="entry name" value="EF_HAND_1"/>
    <property type="match status" value="3"/>
</dbReference>
<dbReference type="InterPro" id="IPR039647">
    <property type="entry name" value="EF_hand_pair_protein_CML-like"/>
</dbReference>
<keyword evidence="1" id="KW-0479">Metal-binding</keyword>
<name>A0A835DCD6_TETSI</name>
<comment type="caution">
    <text evidence="6">The sequence shown here is derived from an EMBL/GenBank/DDBJ whole genome shotgun (WGS) entry which is preliminary data.</text>
</comment>
<dbReference type="AlphaFoldDB" id="A0A835DCD6"/>
<accession>A0A835DCD6</accession>
<dbReference type="Pfam" id="PF13499">
    <property type="entry name" value="EF-hand_7"/>
    <property type="match status" value="2"/>
</dbReference>
<dbReference type="SMART" id="SM00054">
    <property type="entry name" value="EFh"/>
    <property type="match status" value="4"/>
</dbReference>
<keyword evidence="7" id="KW-1185">Reference proteome</keyword>
<evidence type="ECO:0000256" key="1">
    <source>
        <dbReference type="ARBA" id="ARBA00022723"/>
    </source>
</evidence>
<evidence type="ECO:0000256" key="2">
    <source>
        <dbReference type="ARBA" id="ARBA00022737"/>
    </source>
</evidence>
<feature type="compositionally biased region" description="Low complexity" evidence="4">
    <location>
        <begin position="22"/>
        <end position="44"/>
    </location>
</feature>
<dbReference type="InterPro" id="IPR011992">
    <property type="entry name" value="EF-hand-dom_pair"/>
</dbReference>
<dbReference type="OMA" id="LNPKRFF"/>
<dbReference type="Proteomes" id="UP000655225">
    <property type="component" value="Unassembled WGS sequence"/>
</dbReference>
<evidence type="ECO:0000256" key="4">
    <source>
        <dbReference type="SAM" id="MobiDB-lite"/>
    </source>
</evidence>
<proteinExistence type="predicted"/>
<dbReference type="Gene3D" id="1.10.238.10">
    <property type="entry name" value="EF-hand"/>
    <property type="match status" value="2"/>
</dbReference>
<dbReference type="PROSITE" id="PS50222">
    <property type="entry name" value="EF_HAND_2"/>
    <property type="match status" value="2"/>
</dbReference>
<feature type="region of interest" description="Disordered" evidence="4">
    <location>
        <begin position="222"/>
        <end position="260"/>
    </location>
</feature>
<gene>
    <name evidence="6" type="ORF">HHK36_017220</name>
</gene>
<dbReference type="InterPro" id="IPR002048">
    <property type="entry name" value="EF_hand_dom"/>
</dbReference>
<protein>
    <recommendedName>
        <fullName evidence="5">EF-hand domain-containing protein</fullName>
    </recommendedName>
</protein>